<comment type="similarity">
    <text evidence="2">Belongs to the HsdR family.</text>
</comment>
<dbReference type="EC" id="3.1.21.3" evidence="3"/>
<keyword evidence="7" id="KW-0255">Endonuclease</keyword>
<evidence type="ECO:0000256" key="6">
    <source>
        <dbReference type="ARBA" id="ARBA00022747"/>
    </source>
</evidence>
<dbReference type="PANTHER" id="PTHR30195">
    <property type="entry name" value="TYPE I SITE-SPECIFIC DEOXYRIBONUCLEASE PROTEIN SUBUNIT M AND R"/>
    <property type="match status" value="1"/>
</dbReference>
<dbReference type="InterPro" id="IPR051268">
    <property type="entry name" value="Type-I_R_enzyme_R_subunit"/>
</dbReference>
<gene>
    <name evidence="12" type="ORF">BCL69_106813</name>
</gene>
<evidence type="ECO:0000256" key="9">
    <source>
        <dbReference type="ARBA" id="ARBA00022840"/>
    </source>
</evidence>
<evidence type="ECO:0000256" key="7">
    <source>
        <dbReference type="ARBA" id="ARBA00022759"/>
    </source>
</evidence>
<keyword evidence="8" id="KW-0378">Hydrolase</keyword>
<dbReference type="GO" id="GO:0009307">
    <property type="term" value="P:DNA restriction-modification system"/>
    <property type="evidence" value="ECO:0007669"/>
    <property type="project" value="UniProtKB-KW"/>
</dbReference>
<evidence type="ECO:0000256" key="4">
    <source>
        <dbReference type="ARBA" id="ARBA00022722"/>
    </source>
</evidence>
<reference evidence="12 13" key="1">
    <citation type="submission" date="2019-07" db="EMBL/GenBank/DDBJ databases">
        <title>Active sludge and wastewater microbial communities from Klosterneuburg, Austria.</title>
        <authorList>
            <person name="Wagner M."/>
        </authorList>
    </citation>
    <scope>NUCLEOTIDE SEQUENCE [LARGE SCALE GENOMIC DNA]</scope>
    <source>
        <strain evidence="12 13">Nm2</strain>
    </source>
</reference>
<keyword evidence="5" id="KW-0547">Nucleotide-binding</keyword>
<dbReference type="CDD" id="cd22332">
    <property type="entry name" value="HsdR_N"/>
    <property type="match status" value="1"/>
</dbReference>
<dbReference type="GO" id="GO:0003677">
    <property type="term" value="F:DNA binding"/>
    <property type="evidence" value="ECO:0007669"/>
    <property type="project" value="UniProtKB-KW"/>
</dbReference>
<keyword evidence="4" id="KW-0540">Nuclease</keyword>
<dbReference type="Proteomes" id="UP000324176">
    <property type="component" value="Unassembled WGS sequence"/>
</dbReference>
<evidence type="ECO:0000256" key="8">
    <source>
        <dbReference type="ARBA" id="ARBA00022801"/>
    </source>
</evidence>
<dbReference type="GO" id="GO:0005524">
    <property type="term" value="F:ATP binding"/>
    <property type="evidence" value="ECO:0007669"/>
    <property type="project" value="UniProtKB-KW"/>
</dbReference>
<evidence type="ECO:0000313" key="12">
    <source>
        <dbReference type="EMBL" id="TYP78784.1"/>
    </source>
</evidence>
<evidence type="ECO:0000256" key="1">
    <source>
        <dbReference type="ARBA" id="ARBA00000851"/>
    </source>
</evidence>
<evidence type="ECO:0000259" key="11">
    <source>
        <dbReference type="Pfam" id="PF04313"/>
    </source>
</evidence>
<comment type="caution">
    <text evidence="12">The sequence shown here is derived from an EMBL/GenBank/DDBJ whole genome shotgun (WGS) entry which is preliminary data.</text>
</comment>
<dbReference type="InterPro" id="IPR007409">
    <property type="entry name" value="Restrct_endonuc_type1_HsdR_N"/>
</dbReference>
<dbReference type="Pfam" id="PF04313">
    <property type="entry name" value="HSDR_N"/>
    <property type="match status" value="1"/>
</dbReference>
<dbReference type="RefSeq" id="WP_258920407.1">
    <property type="nucleotide sequence ID" value="NZ_CP011451.1"/>
</dbReference>
<dbReference type="GO" id="GO:0009035">
    <property type="term" value="F:type I site-specific deoxyribonuclease activity"/>
    <property type="evidence" value="ECO:0007669"/>
    <property type="project" value="UniProtKB-EC"/>
</dbReference>
<dbReference type="AlphaFoldDB" id="A0A5D3Y892"/>
<evidence type="ECO:0000256" key="10">
    <source>
        <dbReference type="ARBA" id="ARBA00023125"/>
    </source>
</evidence>
<dbReference type="PANTHER" id="PTHR30195:SF15">
    <property type="entry name" value="TYPE I RESTRICTION ENZYME HINDI ENDONUCLEASE SUBUNIT"/>
    <property type="match status" value="1"/>
</dbReference>
<evidence type="ECO:0000313" key="13">
    <source>
        <dbReference type="Proteomes" id="UP000324176"/>
    </source>
</evidence>
<proteinExistence type="inferred from homology"/>
<keyword evidence="9" id="KW-0067">ATP-binding</keyword>
<keyword evidence="6" id="KW-0680">Restriction system</keyword>
<evidence type="ECO:0000256" key="2">
    <source>
        <dbReference type="ARBA" id="ARBA00008598"/>
    </source>
</evidence>
<evidence type="ECO:0000256" key="3">
    <source>
        <dbReference type="ARBA" id="ARBA00012654"/>
    </source>
</evidence>
<evidence type="ECO:0000256" key="5">
    <source>
        <dbReference type="ARBA" id="ARBA00022741"/>
    </source>
</evidence>
<sequence>MLIDGVPVEVEIDGQKRGDRVRLIDFDHPEQNRFLVVNQYMVQGAKQPRRPDLVCFINGLPIAVIELKNPAAEQANIWSAFNQLGTYKAEITDLLIYNEALVISDGLHARVGSLTADRERFLPWRTIRNENDRPLLELELEKVVRGFFAPELLLDFLRYFILYEQTDDGLIKKIAGYHQFHAVREAVRVTVIAATQPQVETNQMKEERATYGKQVVPGSRKGGIVWHTRARARASQWCALPAN</sequence>
<organism evidence="12 13">
    <name type="scientific">Nitrosomonas communis</name>
    <dbReference type="NCBI Taxonomy" id="44574"/>
    <lineage>
        <taxon>Bacteria</taxon>
        <taxon>Pseudomonadati</taxon>
        <taxon>Pseudomonadota</taxon>
        <taxon>Betaproteobacteria</taxon>
        <taxon>Nitrosomonadales</taxon>
        <taxon>Nitrosomonadaceae</taxon>
        <taxon>Nitrosomonas</taxon>
    </lineage>
</organism>
<accession>A0A5D3Y892</accession>
<keyword evidence="10" id="KW-0238">DNA-binding</keyword>
<dbReference type="Gene3D" id="3.90.1570.50">
    <property type="match status" value="1"/>
</dbReference>
<comment type="catalytic activity">
    <reaction evidence="1">
        <text>Endonucleolytic cleavage of DNA to give random double-stranded fragments with terminal 5'-phosphates, ATP is simultaneously hydrolyzed.</text>
        <dbReference type="EC" id="3.1.21.3"/>
    </reaction>
</comment>
<name>A0A5D3Y892_9PROT</name>
<dbReference type="EMBL" id="VNHT01000068">
    <property type="protein sequence ID" value="TYP78784.1"/>
    <property type="molecule type" value="Genomic_DNA"/>
</dbReference>
<feature type="domain" description="Restriction endonuclease type I HsdR N-terminal" evidence="11">
    <location>
        <begin position="1"/>
        <end position="120"/>
    </location>
</feature>
<protein>
    <recommendedName>
        <fullName evidence="3">type I site-specific deoxyribonuclease</fullName>
        <ecNumber evidence="3">3.1.21.3</ecNumber>
    </recommendedName>
</protein>